<reference evidence="3 4" key="1">
    <citation type="journal article" date="2019" name="Int. J. Syst. Evol. Microbiol.">
        <title>Photorhabdus khanii subsp. guanajuatensis subsp. nov., isolated from Heterorhabditis atacamensis, and Photorhabdus luminescens subsp. mexicana subsp. nov., isolated from Heterorhabditis mexicana entomopathogenic nematodes.</title>
        <authorList>
            <person name="Machado R.A.R."/>
            <person name="Bruno P."/>
            <person name="Arce C.C.M."/>
            <person name="Liechti N."/>
            <person name="Kohler A."/>
            <person name="Bernal J."/>
            <person name="Bruggmann R."/>
            <person name="Turlings T.C.J."/>
        </authorList>
    </citation>
    <scope>NUCLEOTIDE SEQUENCE [LARGE SCALE GENOMIC DNA]</scope>
    <source>
        <strain evidence="3 4">MEX47-22</strain>
    </source>
</reference>
<accession>A0A4R4JQQ1</accession>
<dbReference type="PANTHER" id="PTHR38690:SF1">
    <property type="entry name" value="PROTEASE"/>
    <property type="match status" value="1"/>
</dbReference>
<name>A0A4R4JQQ1_PHOLU</name>
<dbReference type="Proteomes" id="UP000295550">
    <property type="component" value="Unassembled WGS sequence"/>
</dbReference>
<keyword evidence="1" id="KW-0812">Transmembrane</keyword>
<keyword evidence="1" id="KW-1133">Transmembrane helix</keyword>
<sequence length="1275" mass="142914">MRRLPGVLLATAAIVIIIVALLVSGLRFLLPHINDYRPQLFAKVESIIGVPIDAGYIAGKWKSFGPVFELRDISVKTTNADVKAKKITVALDIWLSLLRMRWNFRDLTFYQLQVDYYQPLFNDQSGNMFSQSDLFSDLFLEQFDHFNLQDSRFTFLTPSGERADLLLPQLTWLNKDNRHRAQGKISLSSINNQHGDIQVKFDLHDTNGVLDNGTIYLQADNVDIHPWLSHWLQDNTGLKDAEFSLSSWIMLKDGRIDGGQLQLRQGEANWKVADKPHNLSVSDLVLRMRRQDDGWLFDAPELANLITDGQQWPSGKVSVLYLPEAKRVDGHDHWRVRAKNIQLERLSSILPTFSFLTPDLVKDWQRRQPQGLVKYLALDITPKMADDSRISMQWQNVSWRRWQELPSIDNFSGSLNGSLRQGKLSFALQDSVVDYRDMFLAPFEISQSHGEILWRKDERGLQLWSQGLDLQAKSLWVNGDFRYQQPKEQPPALSILAGVRVYDAGDAWRYFPEPLMGKPLTDYLTASIIKGQIENATFVFQGNPKDFPFAKNNGQFQVFAPLRYATFQYQPNWPALLDLNIDLNFQNNGLWMLAPQTALGKVKASNLSAVIPNYRSKKLLIDADLLGDGKDIHEYFTRSPLANSVGETLDTLQVGGQIAGNLHLDIPLNGGNVNARGEVTLKNNHLLIKPLDSEMKNVNGRFRFDNGNLQSGELSAQWFGQPVKVDFSTENLLKSYRVNVGLNARWAIAKLSGFSPVIAKVFSGSVDWEGKVGINLPFQGKPQYDVKIDADLSQVDSHLPALKADERCALHILADGDMEQLRVKGILDKQYTFNTQWRLAGKSTQLLRGILQSNSNNLPDLPEKSLLELNLPAVGGEEWLGLIAPLTSGSSLAGMSMLPQHLHISLPSLDAGGQRWNQLSLDVEKQSWGTQITANSREIDGKLNIRNSGPWQMNLSYLYYSPLQNSPLQNSSLQNSPLQDESDLAKQSQTGTTLRYSLNQWPSLDITCSECWIMGLKLGKVSGSLIPEGNSLVLRDGIVENSVSKLNLAGRWQEGAVGNNTRIMGQFSGEKFDEMASYLGIVVPIVNSPFTFRFDFNWWDTPWKPNFQTLNGNLKSDLGKGAIEKLGGGSAGQLLKLVSFDALLRKLQLDFSDTFSQDFEFDSIRGDVSVKNGILKTENLRVDGLIADVITKGEIDLVRQQINIEAIVTPEISATVGVATAFVINPMAGAALFAATKVLGPLWNKISVIRYRITGNLEQPKIDEVLRQLKENRGT</sequence>
<evidence type="ECO:0000259" key="2">
    <source>
        <dbReference type="Pfam" id="PF13116"/>
    </source>
</evidence>
<comment type="caution">
    <text evidence="3">The sequence shown here is derived from an EMBL/GenBank/DDBJ whole genome shotgun (WGS) entry which is preliminary data.</text>
</comment>
<evidence type="ECO:0000313" key="4">
    <source>
        <dbReference type="Proteomes" id="UP000295550"/>
    </source>
</evidence>
<dbReference type="NCBIfam" id="TIGR02099">
    <property type="entry name" value="YhdP family protein"/>
    <property type="match status" value="1"/>
</dbReference>
<protein>
    <submittedName>
        <fullName evidence="3">DUF3971 domain-containing protein</fullName>
    </submittedName>
</protein>
<dbReference type="InterPro" id="IPR011836">
    <property type="entry name" value="YhdP"/>
</dbReference>
<organism evidence="3 4">
    <name type="scientific">Photorhabdus luminescens subsp. mexicana</name>
    <dbReference type="NCBI Taxonomy" id="2100167"/>
    <lineage>
        <taxon>Bacteria</taxon>
        <taxon>Pseudomonadati</taxon>
        <taxon>Pseudomonadota</taxon>
        <taxon>Gammaproteobacteria</taxon>
        <taxon>Enterobacterales</taxon>
        <taxon>Morganellaceae</taxon>
        <taxon>Photorhabdus</taxon>
    </lineage>
</organism>
<evidence type="ECO:0000313" key="3">
    <source>
        <dbReference type="EMBL" id="TDB56011.1"/>
    </source>
</evidence>
<gene>
    <name evidence="3" type="ORF">C5468_02000</name>
</gene>
<dbReference type="NCBIfam" id="NF008148">
    <property type="entry name" value="PRK10899.1"/>
    <property type="match status" value="1"/>
</dbReference>
<dbReference type="Pfam" id="PF13116">
    <property type="entry name" value="YhdP"/>
    <property type="match status" value="1"/>
</dbReference>
<dbReference type="RefSeq" id="WP_132343650.1">
    <property type="nucleotide sequence ID" value="NZ_CAWOLF010000002.1"/>
</dbReference>
<proteinExistence type="predicted"/>
<dbReference type="EMBL" id="PUJX01000002">
    <property type="protein sequence ID" value="TDB56011.1"/>
    <property type="molecule type" value="Genomic_DNA"/>
</dbReference>
<dbReference type="AlphaFoldDB" id="A0A4R4JQQ1"/>
<dbReference type="PANTHER" id="PTHR38690">
    <property type="entry name" value="PROTEASE-RELATED"/>
    <property type="match status" value="1"/>
</dbReference>
<keyword evidence="1" id="KW-0472">Membrane</keyword>
<dbReference type="InterPro" id="IPR025263">
    <property type="entry name" value="YhdP_central"/>
</dbReference>
<evidence type="ECO:0000256" key="1">
    <source>
        <dbReference type="SAM" id="Phobius"/>
    </source>
</evidence>
<feature type="domain" description="YhdP central" evidence="2">
    <location>
        <begin position="1"/>
        <end position="1262"/>
    </location>
</feature>
<feature type="transmembrane region" description="Helical" evidence="1">
    <location>
        <begin position="7"/>
        <end position="30"/>
    </location>
</feature>